<feature type="transmembrane region" description="Helical" evidence="1">
    <location>
        <begin position="223"/>
        <end position="246"/>
    </location>
</feature>
<accession>A0A3P1VBE2</accession>
<dbReference type="Proteomes" id="UP000271272">
    <property type="component" value="Unassembled WGS sequence"/>
</dbReference>
<evidence type="ECO:0000313" key="3">
    <source>
        <dbReference type="Proteomes" id="UP000271272"/>
    </source>
</evidence>
<dbReference type="RefSeq" id="WP_124932732.1">
    <property type="nucleotide sequence ID" value="NZ_JAGFOU010000002.1"/>
</dbReference>
<gene>
    <name evidence="2" type="ORF">EII10_01575</name>
</gene>
<protein>
    <submittedName>
        <fullName evidence="2">Uncharacterized protein</fullName>
    </submittedName>
</protein>
<keyword evidence="1" id="KW-1133">Transmembrane helix</keyword>
<dbReference type="AlphaFoldDB" id="A0A3P1VBE2"/>
<feature type="transmembrane region" description="Helical" evidence="1">
    <location>
        <begin position="12"/>
        <end position="32"/>
    </location>
</feature>
<proteinExistence type="predicted"/>
<sequence>MPLLLRRAVAPALIPTAIIAVGIGLLLLLCVFQGEMALARQEGSRGYTPRALSVQAAPDEVMRALSASGLDAHAYVEDGPGRRILALAPGADLSLPLHGGQVREGAGPQALIGSQVGAAEPLEGVGAAQGAASAQVVDDGRAVIVEGRRYPVTAVLGSRERSLLQYETLIIDNQRFAASHAAVVVVDGPQARELVEEHLAGARWQPQDQGVARRLSLDTFSPVLLPLGGLAGALSLWAALGLVVAWRRQEARVSIILGRTALAAHLATGARLAGAGLLGAALAVAGVHAAVGLPGGGRTLGVLGAALGGLAVLGAGRLVMESRLEGAAP</sequence>
<keyword evidence="1" id="KW-0812">Transmembrane</keyword>
<evidence type="ECO:0000313" key="2">
    <source>
        <dbReference type="EMBL" id="RRD30820.1"/>
    </source>
</evidence>
<feature type="transmembrane region" description="Helical" evidence="1">
    <location>
        <begin position="300"/>
        <end position="320"/>
    </location>
</feature>
<reference evidence="2 3" key="1">
    <citation type="submission" date="2018-11" db="EMBL/GenBank/DDBJ databases">
        <title>Genomes From Bacteria Associated with the Canine Oral Cavity: a Test Case for Automated Genome-Based Taxonomic Assignment.</title>
        <authorList>
            <person name="Coil D.A."/>
            <person name="Jospin G."/>
            <person name="Darling A.E."/>
            <person name="Wallis C."/>
            <person name="Davis I.J."/>
            <person name="Harris S."/>
            <person name="Eisen J.A."/>
            <person name="Holcombe L.J."/>
            <person name="O'Flynn C."/>
        </authorList>
    </citation>
    <scope>NUCLEOTIDE SEQUENCE [LARGE SCALE GENOMIC DNA]</scope>
    <source>
        <strain evidence="2 3">OH5050</strain>
    </source>
</reference>
<name>A0A3P1VBE2_9ACTO</name>
<dbReference type="EMBL" id="RQZC01000001">
    <property type="protein sequence ID" value="RRD30820.1"/>
    <property type="molecule type" value="Genomic_DNA"/>
</dbReference>
<feature type="transmembrane region" description="Helical" evidence="1">
    <location>
        <begin position="272"/>
        <end position="293"/>
    </location>
</feature>
<organism evidence="2 3">
    <name type="scientific">Actinomyces bowdenii</name>
    <dbReference type="NCBI Taxonomy" id="131109"/>
    <lineage>
        <taxon>Bacteria</taxon>
        <taxon>Bacillati</taxon>
        <taxon>Actinomycetota</taxon>
        <taxon>Actinomycetes</taxon>
        <taxon>Actinomycetales</taxon>
        <taxon>Actinomycetaceae</taxon>
        <taxon>Actinomyces</taxon>
    </lineage>
</organism>
<evidence type="ECO:0000256" key="1">
    <source>
        <dbReference type="SAM" id="Phobius"/>
    </source>
</evidence>
<keyword evidence="1" id="KW-0472">Membrane</keyword>
<keyword evidence="3" id="KW-1185">Reference proteome</keyword>
<comment type="caution">
    <text evidence="2">The sequence shown here is derived from an EMBL/GenBank/DDBJ whole genome shotgun (WGS) entry which is preliminary data.</text>
</comment>